<evidence type="ECO:0000313" key="4">
    <source>
        <dbReference type="Proteomes" id="UP001352223"/>
    </source>
</evidence>
<reference evidence="3 4" key="1">
    <citation type="submission" date="2022-10" db="EMBL/GenBank/DDBJ databases">
        <authorList>
            <person name="Xie J."/>
            <person name="Shen N."/>
        </authorList>
    </citation>
    <scope>NUCLEOTIDE SEQUENCE [LARGE SCALE GENOMIC DNA]</scope>
    <source>
        <strain evidence="3 4">DSM 41681</strain>
    </source>
</reference>
<proteinExistence type="predicted"/>
<dbReference type="Proteomes" id="UP001352223">
    <property type="component" value="Unassembled WGS sequence"/>
</dbReference>
<name>A0ABU6CCY5_9ACTN</name>
<keyword evidence="2" id="KW-0472">Membrane</keyword>
<comment type="caution">
    <text evidence="3">The sequence shown here is derived from an EMBL/GenBank/DDBJ whole genome shotgun (WGS) entry which is preliminary data.</text>
</comment>
<feature type="transmembrane region" description="Helical" evidence="2">
    <location>
        <begin position="239"/>
        <end position="257"/>
    </location>
</feature>
<evidence type="ECO:0000313" key="3">
    <source>
        <dbReference type="EMBL" id="MEB3962031.1"/>
    </source>
</evidence>
<feature type="transmembrane region" description="Helical" evidence="2">
    <location>
        <begin position="208"/>
        <end position="227"/>
    </location>
</feature>
<keyword evidence="2" id="KW-1133">Transmembrane helix</keyword>
<dbReference type="RefSeq" id="WP_324769455.1">
    <property type="nucleotide sequence ID" value="NZ_BAAATS010000016.1"/>
</dbReference>
<feature type="region of interest" description="Disordered" evidence="1">
    <location>
        <begin position="333"/>
        <end position="355"/>
    </location>
</feature>
<keyword evidence="4" id="KW-1185">Reference proteome</keyword>
<feature type="transmembrane region" description="Helical" evidence="2">
    <location>
        <begin position="269"/>
        <end position="291"/>
    </location>
</feature>
<protein>
    <submittedName>
        <fullName evidence="3">Uncharacterized protein</fullName>
    </submittedName>
</protein>
<evidence type="ECO:0000256" key="2">
    <source>
        <dbReference type="SAM" id="Phobius"/>
    </source>
</evidence>
<organism evidence="3 4">
    <name type="scientific">Streptomyces kunmingensis</name>
    <dbReference type="NCBI Taxonomy" id="68225"/>
    <lineage>
        <taxon>Bacteria</taxon>
        <taxon>Bacillati</taxon>
        <taxon>Actinomycetota</taxon>
        <taxon>Actinomycetes</taxon>
        <taxon>Kitasatosporales</taxon>
        <taxon>Streptomycetaceae</taxon>
        <taxon>Streptomyces</taxon>
    </lineage>
</organism>
<feature type="transmembrane region" description="Helical" evidence="2">
    <location>
        <begin position="303"/>
        <end position="323"/>
    </location>
</feature>
<gene>
    <name evidence="3" type="ORF">OKJ48_17515</name>
</gene>
<sequence>MDATRGLTPPLRNVAQGPRGCHELGRALARAQCDLAVFSSKETYIEAEVVRGYAEACGEGIPGRVVAFPPRHRSVDFALTEGSSVSVDVVRDTSGEWEVAYYRTLMSCDGVLMVGGGQSTRVAGIVALARQIPVLPVAAFGGGAGQVWVNLDKVRNDTDDADIALLGQDWSADSAERLVACLLRQRTRRLRRERAATRGKWRSAWSGAAGWSVAVACMAAAVAGLVTAGPARAATSKDLTLLVCAPLLASVAGAVIRNSFETESRWLRACIRGLGAGLVTVLLYVASQLLSTPTLLERLDVRRLLFITVPLGFTAGFTFDLVFERLRSGAVGGPPPGSDVLSSSAPSGGQAGPRE</sequence>
<accession>A0ABU6CCY5</accession>
<evidence type="ECO:0000256" key="1">
    <source>
        <dbReference type="SAM" id="MobiDB-lite"/>
    </source>
</evidence>
<dbReference type="EMBL" id="JAOZYB010000120">
    <property type="protein sequence ID" value="MEB3962031.1"/>
    <property type="molecule type" value="Genomic_DNA"/>
</dbReference>
<keyword evidence="2" id="KW-0812">Transmembrane</keyword>